<evidence type="ECO:0000259" key="1">
    <source>
        <dbReference type="Pfam" id="PF13463"/>
    </source>
</evidence>
<dbReference type="AlphaFoldDB" id="A0A0C5VQ71"/>
<reference evidence="2 3" key="1">
    <citation type="submission" date="2014-01" db="EMBL/GenBank/DDBJ databases">
        <title>Full genme sequencing of cellulolytic bacterium Gynuella sunshinyii YC6258T gen. nov., sp. nov.</title>
        <authorList>
            <person name="Khan H."/>
            <person name="Chung E.J."/>
            <person name="Chung Y.R."/>
        </authorList>
    </citation>
    <scope>NUCLEOTIDE SEQUENCE [LARGE SCALE GENOMIC DNA]</scope>
    <source>
        <strain evidence="2 3">YC6258</strain>
    </source>
</reference>
<dbReference type="EMBL" id="CP007142">
    <property type="protein sequence ID" value="AJQ92429.1"/>
    <property type="molecule type" value="Genomic_DNA"/>
</dbReference>
<dbReference type="InterPro" id="IPR000835">
    <property type="entry name" value="HTH_MarR-typ"/>
</dbReference>
<dbReference type="SUPFAM" id="SSF46785">
    <property type="entry name" value="Winged helix' DNA-binding domain"/>
    <property type="match status" value="1"/>
</dbReference>
<dbReference type="Gene3D" id="1.10.10.10">
    <property type="entry name" value="Winged helix-like DNA-binding domain superfamily/Winged helix DNA-binding domain"/>
    <property type="match status" value="1"/>
</dbReference>
<feature type="domain" description="HTH marR-type" evidence="1">
    <location>
        <begin position="58"/>
        <end position="123"/>
    </location>
</feature>
<keyword evidence="3" id="KW-1185">Reference proteome</keyword>
<organism evidence="2 3">
    <name type="scientific">Gynuella sunshinyii YC6258</name>
    <dbReference type="NCBI Taxonomy" id="1445510"/>
    <lineage>
        <taxon>Bacteria</taxon>
        <taxon>Pseudomonadati</taxon>
        <taxon>Pseudomonadota</taxon>
        <taxon>Gammaproteobacteria</taxon>
        <taxon>Oceanospirillales</taxon>
        <taxon>Saccharospirillaceae</taxon>
        <taxon>Gynuella</taxon>
    </lineage>
</organism>
<dbReference type="InterPro" id="IPR036390">
    <property type="entry name" value="WH_DNA-bd_sf"/>
</dbReference>
<dbReference type="PIRSF" id="PIRSF036158">
    <property type="entry name" value="UCP036158_MarR"/>
    <property type="match status" value="1"/>
</dbReference>
<proteinExistence type="predicted"/>
<dbReference type="KEGG" id="gsn:YC6258_00379"/>
<evidence type="ECO:0000313" key="3">
    <source>
        <dbReference type="Proteomes" id="UP000032266"/>
    </source>
</evidence>
<accession>A0A0C5VQ71</accession>
<dbReference type="Proteomes" id="UP000032266">
    <property type="component" value="Chromosome"/>
</dbReference>
<gene>
    <name evidence="2" type="ORF">YC6258_00379</name>
</gene>
<dbReference type="InterPro" id="IPR014601">
    <property type="entry name" value="Trans_reg_MarR_HTH"/>
</dbReference>
<dbReference type="STRING" id="1445510.YC6258_00379"/>
<dbReference type="Pfam" id="PF13463">
    <property type="entry name" value="HTH_27"/>
    <property type="match status" value="1"/>
</dbReference>
<dbReference type="GO" id="GO:0003700">
    <property type="term" value="F:DNA-binding transcription factor activity"/>
    <property type="evidence" value="ECO:0007669"/>
    <property type="project" value="InterPro"/>
</dbReference>
<evidence type="ECO:0000313" key="2">
    <source>
        <dbReference type="EMBL" id="AJQ92429.1"/>
    </source>
</evidence>
<sequence>MVNPEASISMAKTSIVSSSHLSENASELSEFEYALTMAQNAFSRWLIHCMAAAGNKELSPIDILILHNVHHRQRPKRIADICFVLNIDDTHTVSYSLRKLGKFGLIESQKIGKETFYHCTETGAGLCLNYRDIRQDCLLDSLSTLGVNREELGKMAQLLRTMSGVYDQAARAAASF</sequence>
<dbReference type="HOGENOM" id="CLU_111108_1_0_6"/>
<protein>
    <submittedName>
        <fullName evidence="2">Putative transcription regulator, contains HTH domain (MarR family)</fullName>
    </submittedName>
</protein>
<dbReference type="InterPro" id="IPR036388">
    <property type="entry name" value="WH-like_DNA-bd_sf"/>
</dbReference>
<dbReference type="CDD" id="cd00090">
    <property type="entry name" value="HTH_ARSR"/>
    <property type="match status" value="1"/>
</dbReference>
<name>A0A0C5VQ71_9GAMM</name>
<dbReference type="InterPro" id="IPR011991">
    <property type="entry name" value="ArsR-like_HTH"/>
</dbReference>
<dbReference type="PATRIC" id="fig|1445510.3.peg.368"/>